<protein>
    <submittedName>
        <fullName evidence="1">Uncharacterized protein</fullName>
    </submittedName>
</protein>
<comment type="caution">
    <text evidence="1">The sequence shown here is derived from an EMBL/GenBank/DDBJ whole genome shotgun (WGS) entry which is preliminary data.</text>
</comment>
<name>A0ABW8G7B1_9GAMM</name>
<dbReference type="EMBL" id="JBIXLL010000002">
    <property type="protein sequence ID" value="MFJ5428552.1"/>
    <property type="molecule type" value="Genomic_DNA"/>
</dbReference>
<evidence type="ECO:0000313" key="2">
    <source>
        <dbReference type="Proteomes" id="UP001617689"/>
    </source>
</evidence>
<accession>A0ABW8G7B1</accession>
<dbReference type="RefSeq" id="WP_400394641.1">
    <property type="nucleotide sequence ID" value="NZ_JBIXLL010000002.1"/>
</dbReference>
<gene>
    <name evidence="1" type="ORF">ACIPUP_05260</name>
</gene>
<reference evidence="1 2" key="1">
    <citation type="submission" date="2024-10" db="EMBL/GenBank/DDBJ databases">
        <authorList>
            <person name="Lu C.-H."/>
        </authorList>
    </citation>
    <scope>NUCLEOTIDE SEQUENCE [LARGE SCALE GENOMIC DNA]</scope>
    <source>
        <strain evidence="1 2">22ZTDG03-2</strain>
    </source>
</reference>
<evidence type="ECO:0000313" key="1">
    <source>
        <dbReference type="EMBL" id="MFJ5428552.1"/>
    </source>
</evidence>
<organism evidence="1 2">
    <name type="scientific">Pectobacterium actinidiae</name>
    <dbReference type="NCBI Taxonomy" id="1507808"/>
    <lineage>
        <taxon>Bacteria</taxon>
        <taxon>Pseudomonadati</taxon>
        <taxon>Pseudomonadota</taxon>
        <taxon>Gammaproteobacteria</taxon>
        <taxon>Enterobacterales</taxon>
        <taxon>Pectobacteriaceae</taxon>
        <taxon>Pectobacterium</taxon>
    </lineage>
</organism>
<sequence>MAIMVEHEGHVVYREAQHRNIYDIPEYQITPLYAAPVPPAASQHVPDEIPETPDADAEVDAYNKGKTDGWNACRIAVLQLSGKDGAA</sequence>
<keyword evidence="2" id="KW-1185">Reference proteome</keyword>
<proteinExistence type="predicted"/>
<dbReference type="Proteomes" id="UP001617689">
    <property type="component" value="Unassembled WGS sequence"/>
</dbReference>